<feature type="transmembrane region" description="Helical" evidence="10">
    <location>
        <begin position="97"/>
        <end position="120"/>
    </location>
</feature>
<gene>
    <name evidence="11" type="ORF">CMV30_06365</name>
</gene>
<comment type="subcellular location">
    <subcellularLocation>
        <location evidence="1">Cell membrane</location>
        <topology evidence="1">Multi-pass membrane protein</topology>
    </subcellularLocation>
</comment>
<feature type="transmembrane region" description="Helical" evidence="10">
    <location>
        <begin position="388"/>
        <end position="407"/>
    </location>
</feature>
<dbReference type="PANTHER" id="PTHR43298:SF2">
    <property type="entry name" value="FMN_FAD EXPORTER YEEO-RELATED"/>
    <property type="match status" value="1"/>
</dbReference>
<dbReference type="InterPro" id="IPR050222">
    <property type="entry name" value="MATE_MdtK"/>
</dbReference>
<feature type="transmembrane region" description="Helical" evidence="10">
    <location>
        <begin position="362"/>
        <end position="382"/>
    </location>
</feature>
<feature type="transmembrane region" description="Helical" evidence="10">
    <location>
        <begin position="164"/>
        <end position="186"/>
    </location>
</feature>
<protein>
    <recommendedName>
        <fullName evidence="9">Multidrug-efflux transporter</fullName>
    </recommendedName>
</protein>
<feature type="transmembrane region" description="Helical" evidence="10">
    <location>
        <begin position="68"/>
        <end position="85"/>
    </location>
</feature>
<dbReference type="NCBIfam" id="TIGR00797">
    <property type="entry name" value="matE"/>
    <property type="match status" value="1"/>
</dbReference>
<dbReference type="GO" id="GO:0042910">
    <property type="term" value="F:xenobiotic transmembrane transporter activity"/>
    <property type="evidence" value="ECO:0007669"/>
    <property type="project" value="InterPro"/>
</dbReference>
<keyword evidence="5 10" id="KW-0812">Transmembrane</keyword>
<feature type="transmembrane region" description="Helical" evidence="10">
    <location>
        <begin position="216"/>
        <end position="240"/>
    </location>
</feature>
<dbReference type="GO" id="GO:0015297">
    <property type="term" value="F:antiporter activity"/>
    <property type="evidence" value="ECO:0007669"/>
    <property type="project" value="UniProtKB-KW"/>
</dbReference>
<keyword evidence="6 10" id="KW-1133">Transmembrane helix</keyword>
<organism evidence="11 12">
    <name type="scientific">Nibricoccus aquaticus</name>
    <dbReference type="NCBI Taxonomy" id="2576891"/>
    <lineage>
        <taxon>Bacteria</taxon>
        <taxon>Pseudomonadati</taxon>
        <taxon>Verrucomicrobiota</taxon>
        <taxon>Opitutia</taxon>
        <taxon>Opitutales</taxon>
        <taxon>Opitutaceae</taxon>
        <taxon>Nibricoccus</taxon>
    </lineage>
</organism>
<evidence type="ECO:0000256" key="4">
    <source>
        <dbReference type="ARBA" id="ARBA00022475"/>
    </source>
</evidence>
<dbReference type="CDD" id="cd13131">
    <property type="entry name" value="MATE_NorM_like"/>
    <property type="match status" value="1"/>
</dbReference>
<dbReference type="GO" id="GO:0006811">
    <property type="term" value="P:monoatomic ion transport"/>
    <property type="evidence" value="ECO:0007669"/>
    <property type="project" value="UniProtKB-KW"/>
</dbReference>
<evidence type="ECO:0000313" key="12">
    <source>
        <dbReference type="Proteomes" id="UP000217265"/>
    </source>
</evidence>
<dbReference type="PANTHER" id="PTHR43298">
    <property type="entry name" value="MULTIDRUG RESISTANCE PROTEIN NORM-RELATED"/>
    <property type="match status" value="1"/>
</dbReference>
<dbReference type="KEGG" id="vbh:CMV30_06365"/>
<feature type="transmembrane region" description="Helical" evidence="10">
    <location>
        <begin position="322"/>
        <end position="341"/>
    </location>
</feature>
<evidence type="ECO:0000256" key="2">
    <source>
        <dbReference type="ARBA" id="ARBA00022448"/>
    </source>
</evidence>
<dbReference type="InterPro" id="IPR002528">
    <property type="entry name" value="MATE_fam"/>
</dbReference>
<feature type="transmembrane region" description="Helical" evidence="10">
    <location>
        <begin position="287"/>
        <end position="310"/>
    </location>
</feature>
<keyword evidence="4" id="KW-1003">Cell membrane</keyword>
<sequence>MLIGITDTALIGRVGTVPLAAAAFTHSVFGVFFIVGIGLLIPVGVFSAREFGAGDLRGCAAWLRHGRMVALAVSAVGVALMALLVTQLDRFGQPPEVVAIMTPFYLLIAASLVPTLFFQVQRQFAESLGHPWVPMMIMLVDVALNALLNWMFIWGHLGAPAMGLTGSGVATLIARTAAVVAIAMWLRRAKALSAVRAAAVNGKWERERFRALWRMGLPAGGAMLFEAGAFGAAALMMGWLGATALAAHQVALSCAAFAFMFPLGLSTAASMRVSNAIGEGRREALRAIGFGALGMSSVFVLVFATAFGFAGEAIARLFSADTAVVALAAKLLLVAAVFQLFDGAQVVAGGALRGLTDVKVPTAITFVAYWMLALPGGYFLGVRGVGPLGVWGALAAGLAFAAVFLAWRFARLTRVAVG</sequence>
<evidence type="ECO:0000256" key="9">
    <source>
        <dbReference type="ARBA" id="ARBA00031636"/>
    </source>
</evidence>
<dbReference type="InterPro" id="IPR048279">
    <property type="entry name" value="MdtK-like"/>
</dbReference>
<dbReference type="Pfam" id="PF01554">
    <property type="entry name" value="MatE"/>
    <property type="match status" value="2"/>
</dbReference>
<evidence type="ECO:0000256" key="7">
    <source>
        <dbReference type="ARBA" id="ARBA00023065"/>
    </source>
</evidence>
<dbReference type="GO" id="GO:0005886">
    <property type="term" value="C:plasma membrane"/>
    <property type="evidence" value="ECO:0007669"/>
    <property type="project" value="UniProtKB-SubCell"/>
</dbReference>
<name>A0A290QFJ9_9BACT</name>
<keyword evidence="2" id="KW-0813">Transport</keyword>
<dbReference type="AlphaFoldDB" id="A0A290QFJ9"/>
<evidence type="ECO:0000256" key="10">
    <source>
        <dbReference type="SAM" id="Phobius"/>
    </source>
</evidence>
<proteinExistence type="predicted"/>
<feature type="transmembrane region" description="Helical" evidence="10">
    <location>
        <begin position="28"/>
        <end position="48"/>
    </location>
</feature>
<dbReference type="PIRSF" id="PIRSF006603">
    <property type="entry name" value="DinF"/>
    <property type="match status" value="1"/>
</dbReference>
<keyword evidence="8 10" id="KW-0472">Membrane</keyword>
<keyword evidence="12" id="KW-1185">Reference proteome</keyword>
<accession>A0A290QFJ9</accession>
<feature type="transmembrane region" description="Helical" evidence="10">
    <location>
        <begin position="246"/>
        <end position="266"/>
    </location>
</feature>
<dbReference type="Proteomes" id="UP000217265">
    <property type="component" value="Chromosome"/>
</dbReference>
<evidence type="ECO:0000256" key="6">
    <source>
        <dbReference type="ARBA" id="ARBA00022989"/>
    </source>
</evidence>
<evidence type="ECO:0000313" key="11">
    <source>
        <dbReference type="EMBL" id="ATC66020.1"/>
    </source>
</evidence>
<keyword evidence="3" id="KW-0050">Antiport</keyword>
<feature type="transmembrane region" description="Helical" evidence="10">
    <location>
        <begin position="132"/>
        <end position="152"/>
    </location>
</feature>
<evidence type="ECO:0000256" key="1">
    <source>
        <dbReference type="ARBA" id="ARBA00004651"/>
    </source>
</evidence>
<evidence type="ECO:0000256" key="8">
    <source>
        <dbReference type="ARBA" id="ARBA00023136"/>
    </source>
</evidence>
<keyword evidence="7" id="KW-0406">Ion transport</keyword>
<evidence type="ECO:0000256" key="5">
    <source>
        <dbReference type="ARBA" id="ARBA00022692"/>
    </source>
</evidence>
<dbReference type="EMBL" id="CP023344">
    <property type="protein sequence ID" value="ATC66020.1"/>
    <property type="molecule type" value="Genomic_DNA"/>
</dbReference>
<evidence type="ECO:0000256" key="3">
    <source>
        <dbReference type="ARBA" id="ARBA00022449"/>
    </source>
</evidence>
<reference evidence="11 12" key="1">
    <citation type="submission" date="2017-09" db="EMBL/GenBank/DDBJ databases">
        <title>Complete genome sequence of Verrucomicrobial strain HZ-65, isolated from freshwater.</title>
        <authorList>
            <person name="Choi A."/>
        </authorList>
    </citation>
    <scope>NUCLEOTIDE SEQUENCE [LARGE SCALE GENOMIC DNA]</scope>
    <source>
        <strain evidence="11 12">HZ-65</strain>
    </source>
</reference>
<dbReference type="OrthoDB" id="9780160at2"/>